<name>A0A9N9N3C5_FUNMO</name>
<sequence>FEEPVHILTEAISRSLKEKLKRQKHKQKVHLESHFTVQLKATCIEKLALNQTHLQFIKQNGLSIANELSDSNFLFRYHQFKSKLKNDKNDKEEEILDDEDFIDFSIISLNKFTEPNKDKER</sequence>
<dbReference type="Proteomes" id="UP000789375">
    <property type="component" value="Unassembled WGS sequence"/>
</dbReference>
<organism evidence="1 2">
    <name type="scientific">Funneliformis mosseae</name>
    <name type="common">Endomycorrhizal fungus</name>
    <name type="synonym">Glomus mosseae</name>
    <dbReference type="NCBI Taxonomy" id="27381"/>
    <lineage>
        <taxon>Eukaryota</taxon>
        <taxon>Fungi</taxon>
        <taxon>Fungi incertae sedis</taxon>
        <taxon>Mucoromycota</taxon>
        <taxon>Glomeromycotina</taxon>
        <taxon>Glomeromycetes</taxon>
        <taxon>Glomerales</taxon>
        <taxon>Glomeraceae</taxon>
        <taxon>Funneliformis</taxon>
    </lineage>
</organism>
<protein>
    <submittedName>
        <fullName evidence="1">6117_t:CDS:1</fullName>
    </submittedName>
</protein>
<gene>
    <name evidence="1" type="ORF">FMOSSE_LOCUS13721</name>
</gene>
<reference evidence="1" key="1">
    <citation type="submission" date="2021-06" db="EMBL/GenBank/DDBJ databases">
        <authorList>
            <person name="Kallberg Y."/>
            <person name="Tangrot J."/>
            <person name="Rosling A."/>
        </authorList>
    </citation>
    <scope>NUCLEOTIDE SEQUENCE</scope>
    <source>
        <strain evidence="1">87-6 pot B 2015</strain>
    </source>
</reference>
<keyword evidence="2" id="KW-1185">Reference proteome</keyword>
<accession>A0A9N9N3C5</accession>
<feature type="non-terminal residue" evidence="1">
    <location>
        <position position="1"/>
    </location>
</feature>
<dbReference type="AlphaFoldDB" id="A0A9N9N3C5"/>
<comment type="caution">
    <text evidence="1">The sequence shown here is derived from an EMBL/GenBank/DDBJ whole genome shotgun (WGS) entry which is preliminary data.</text>
</comment>
<evidence type="ECO:0000313" key="2">
    <source>
        <dbReference type="Proteomes" id="UP000789375"/>
    </source>
</evidence>
<dbReference type="EMBL" id="CAJVPP010008658">
    <property type="protein sequence ID" value="CAG8698762.1"/>
    <property type="molecule type" value="Genomic_DNA"/>
</dbReference>
<evidence type="ECO:0000313" key="1">
    <source>
        <dbReference type="EMBL" id="CAG8698762.1"/>
    </source>
</evidence>
<proteinExistence type="predicted"/>